<proteinExistence type="inferred from homology"/>
<evidence type="ECO:0000259" key="14">
    <source>
        <dbReference type="Pfam" id="PF00593"/>
    </source>
</evidence>
<evidence type="ECO:0000256" key="13">
    <source>
        <dbReference type="SAM" id="SignalP"/>
    </source>
</evidence>
<evidence type="ECO:0000313" key="16">
    <source>
        <dbReference type="EMBL" id="SDI02693.1"/>
    </source>
</evidence>
<feature type="signal peptide" evidence="13">
    <location>
        <begin position="1"/>
        <end position="36"/>
    </location>
</feature>
<dbReference type="GO" id="GO:0009279">
    <property type="term" value="C:cell outer membrane"/>
    <property type="evidence" value="ECO:0007669"/>
    <property type="project" value="UniProtKB-SubCell"/>
</dbReference>
<dbReference type="InterPro" id="IPR012910">
    <property type="entry name" value="Plug_dom"/>
</dbReference>
<evidence type="ECO:0000256" key="8">
    <source>
        <dbReference type="ARBA" id="ARBA00023077"/>
    </source>
</evidence>
<keyword evidence="8 12" id="KW-0798">TonB box</keyword>
<comment type="subcellular location">
    <subcellularLocation>
        <location evidence="1 11">Cell outer membrane</location>
        <topology evidence="1 11">Multi-pass membrane protein</topology>
    </subcellularLocation>
</comment>
<sequence>MEFVPNSHSAVSRPLKFSVLSAAVALACFGSPLANAATEASDSTTDARNQVADVVVYGEKTERSLQQTSSSVVVFDDDDIDAANAKEARDLLKLTPNVVETGYGNAVPTIRGIDGAGPGIGAVAFSAGTRPRLNTSVDGRSLTYNELAFGPLSMWDMQQAEIYLGPQSYIQGRNSIAGTMVLKSKDPTYDFQSGVKLGAGTNDYVQTAAYLSDAIVDDQVAFRLSADRQTRKSSVDLASYSPAGDARDIESNAVRAKLLVEPAKIPALSSMLTYAYYDSRAPQGENEPSDASGSRYTSERPVFETRSNNYIWDVTYDINSNLKFTSKTNYTDFDVKRIVAEGEYYSADIDGQEFFIEPAVRYTSDDQVTDVLMGLRYYKDKHDDFVDGMGNYHDKTETASAYVEVNYALTQSLDLTAVGRYENEDHYRKGGDGYAEIDFDKSFNDFMPKLSLAWKADESNTYGASVSKGFRAGSGGVDFTNLTTYIFDEETVWSYELFSRHRLFGDVLQLTTNLFYNDYDGLQILDSTTIMNADKAETYGAEATLEWYVTQDLQLYGNMGLLKTKLSDSSDDFSAYDGNELARSPAFTGVVGARYWIGDFELGGNLHYVDDYYSTADNDEDGKITGYSTTNLSLAYQFSSGKAKFYANNVFNARDEVLYDSSRGVVDKNTPILLPERQIGVSVEMNF</sequence>
<dbReference type="InterPro" id="IPR037066">
    <property type="entry name" value="Plug_dom_sf"/>
</dbReference>
<keyword evidence="16" id="KW-0675">Receptor</keyword>
<evidence type="ECO:0000256" key="6">
    <source>
        <dbReference type="ARBA" id="ARBA00023004"/>
    </source>
</evidence>
<keyword evidence="7" id="KW-0406">Ion transport</keyword>
<evidence type="ECO:0000256" key="4">
    <source>
        <dbReference type="ARBA" id="ARBA00022496"/>
    </source>
</evidence>
<accession>A0A1G8H7U5</accession>
<evidence type="ECO:0000256" key="11">
    <source>
        <dbReference type="PROSITE-ProRule" id="PRU01360"/>
    </source>
</evidence>
<organism evidence="16 17">
    <name type="scientific">Vibrio xiamenensis</name>
    <dbReference type="NCBI Taxonomy" id="861298"/>
    <lineage>
        <taxon>Bacteria</taxon>
        <taxon>Pseudomonadati</taxon>
        <taxon>Pseudomonadota</taxon>
        <taxon>Gammaproteobacteria</taxon>
        <taxon>Vibrionales</taxon>
        <taxon>Vibrionaceae</taxon>
        <taxon>Vibrio</taxon>
    </lineage>
</organism>
<keyword evidence="5 11" id="KW-0812">Transmembrane</keyword>
<dbReference type="STRING" id="861298.SAMN04488136_14613"/>
<keyword evidence="2 11" id="KW-0813">Transport</keyword>
<evidence type="ECO:0000256" key="12">
    <source>
        <dbReference type="RuleBase" id="RU003357"/>
    </source>
</evidence>
<dbReference type="OrthoDB" id="127311at2"/>
<dbReference type="SUPFAM" id="SSF56935">
    <property type="entry name" value="Porins"/>
    <property type="match status" value="1"/>
</dbReference>
<comment type="similarity">
    <text evidence="11 12">Belongs to the TonB-dependent receptor family.</text>
</comment>
<evidence type="ECO:0000256" key="5">
    <source>
        <dbReference type="ARBA" id="ARBA00022692"/>
    </source>
</evidence>
<evidence type="ECO:0000256" key="7">
    <source>
        <dbReference type="ARBA" id="ARBA00023065"/>
    </source>
</evidence>
<dbReference type="Gene3D" id="2.170.130.10">
    <property type="entry name" value="TonB-dependent receptor, plug domain"/>
    <property type="match status" value="1"/>
</dbReference>
<evidence type="ECO:0000256" key="1">
    <source>
        <dbReference type="ARBA" id="ARBA00004571"/>
    </source>
</evidence>
<dbReference type="PANTHER" id="PTHR32552:SF81">
    <property type="entry name" value="TONB-DEPENDENT OUTER MEMBRANE RECEPTOR"/>
    <property type="match status" value="1"/>
</dbReference>
<dbReference type="PANTHER" id="PTHR32552">
    <property type="entry name" value="FERRICHROME IRON RECEPTOR-RELATED"/>
    <property type="match status" value="1"/>
</dbReference>
<dbReference type="Pfam" id="PF07715">
    <property type="entry name" value="Plug"/>
    <property type="match status" value="1"/>
</dbReference>
<dbReference type="Proteomes" id="UP000198854">
    <property type="component" value="Unassembled WGS sequence"/>
</dbReference>
<evidence type="ECO:0000256" key="9">
    <source>
        <dbReference type="ARBA" id="ARBA00023136"/>
    </source>
</evidence>
<gene>
    <name evidence="16" type="ORF">SAMN04488136_14613</name>
</gene>
<evidence type="ECO:0000256" key="3">
    <source>
        <dbReference type="ARBA" id="ARBA00022452"/>
    </source>
</evidence>
<keyword evidence="3 11" id="KW-1134">Transmembrane beta strand</keyword>
<feature type="domain" description="TonB-dependent receptor-like beta-barrel" evidence="14">
    <location>
        <begin position="273"/>
        <end position="650"/>
    </location>
</feature>
<evidence type="ECO:0000313" key="17">
    <source>
        <dbReference type="Proteomes" id="UP000198854"/>
    </source>
</evidence>
<keyword evidence="17" id="KW-1185">Reference proteome</keyword>
<dbReference type="InterPro" id="IPR036942">
    <property type="entry name" value="Beta-barrel_TonB_sf"/>
</dbReference>
<dbReference type="Pfam" id="PF00593">
    <property type="entry name" value="TonB_dep_Rec_b-barrel"/>
    <property type="match status" value="1"/>
</dbReference>
<protein>
    <submittedName>
        <fullName evidence="16">Outer membrane receptor proteins, mostly Fe transport</fullName>
    </submittedName>
</protein>
<dbReference type="EMBL" id="FNDD01000046">
    <property type="protein sequence ID" value="SDI02693.1"/>
    <property type="molecule type" value="Genomic_DNA"/>
</dbReference>
<dbReference type="AlphaFoldDB" id="A0A1G8H7U5"/>
<dbReference type="RefSeq" id="WP_093279364.1">
    <property type="nucleotide sequence ID" value="NZ_FNDD01000046.1"/>
</dbReference>
<evidence type="ECO:0000259" key="15">
    <source>
        <dbReference type="Pfam" id="PF07715"/>
    </source>
</evidence>
<feature type="domain" description="TonB-dependent receptor plug" evidence="15">
    <location>
        <begin position="65"/>
        <end position="179"/>
    </location>
</feature>
<dbReference type="PROSITE" id="PS52016">
    <property type="entry name" value="TONB_DEPENDENT_REC_3"/>
    <property type="match status" value="1"/>
</dbReference>
<keyword evidence="10 11" id="KW-0998">Cell outer membrane</keyword>
<evidence type="ECO:0000256" key="10">
    <source>
        <dbReference type="ARBA" id="ARBA00023237"/>
    </source>
</evidence>
<feature type="chain" id="PRO_5011443887" evidence="13">
    <location>
        <begin position="37"/>
        <end position="687"/>
    </location>
</feature>
<reference evidence="16 17" key="1">
    <citation type="submission" date="2016-10" db="EMBL/GenBank/DDBJ databases">
        <authorList>
            <person name="de Groot N.N."/>
        </authorList>
    </citation>
    <scope>NUCLEOTIDE SEQUENCE [LARGE SCALE GENOMIC DNA]</scope>
    <source>
        <strain evidence="16 17">CGMCC 1.10228</strain>
    </source>
</reference>
<keyword evidence="6" id="KW-0408">Iron</keyword>
<name>A0A1G8H7U5_9VIBR</name>
<keyword evidence="9 11" id="KW-0472">Membrane</keyword>
<dbReference type="GO" id="GO:0006826">
    <property type="term" value="P:iron ion transport"/>
    <property type="evidence" value="ECO:0007669"/>
    <property type="project" value="UniProtKB-KW"/>
</dbReference>
<keyword evidence="13" id="KW-0732">Signal</keyword>
<keyword evidence="4" id="KW-0410">Iron transport</keyword>
<dbReference type="InterPro" id="IPR039426">
    <property type="entry name" value="TonB-dep_rcpt-like"/>
</dbReference>
<dbReference type="Gene3D" id="2.40.170.20">
    <property type="entry name" value="TonB-dependent receptor, beta-barrel domain"/>
    <property type="match status" value="1"/>
</dbReference>
<dbReference type="InterPro" id="IPR000531">
    <property type="entry name" value="Beta-barrel_TonB"/>
</dbReference>
<evidence type="ECO:0000256" key="2">
    <source>
        <dbReference type="ARBA" id="ARBA00022448"/>
    </source>
</evidence>